<sequence length="479" mass="54835">TMSRPELLAVLLLAVPAISLPVTNDMNKGDTKVMKCIVEVISDTLSKPNPLPISEECLETLRGDERIISILRHQNLLKELQEIAAQGRAVAFPYFLLLDTGANERTQQQKKNSGFEDELSEVLESQNDKNKQRGEGPEEEQPTGSLAELAAQKIQQNEDSREEGKNSLEEREPRPRDADPGEKKYREEAESNEIEGTEDAQRDEALDNHISKDFRKDERQQQRAEEEEPRGPRDSLELEDEGDQPSRKGQEQSKEAGERVEREDDRGDDAAEEDPTEAERSLDMAEEDEEAEELQGDDNSDDALGFGKDERSSEEEEEEQPRALRGGRHRLEDEGMQGEEDIFQPRDAKSEEMEEESSREWEDSKRWNKMDELAKQLTSKKRMEENDSGEDPDKSMKMAFRSRKYDFSSPEEDVRRSWKHHSKEDSSEGGFPLAPMPEEKKDEEGSANRRTEDQELESLAAIEAELERVAHKLHELRRG</sequence>
<evidence type="ECO:0000256" key="7">
    <source>
        <dbReference type="ARBA" id="ARBA00040787"/>
    </source>
</evidence>
<evidence type="ECO:0000256" key="8">
    <source>
        <dbReference type="SAM" id="MobiDB-lite"/>
    </source>
</evidence>
<feature type="compositionally biased region" description="Acidic residues" evidence="8">
    <location>
        <begin position="284"/>
        <end position="301"/>
    </location>
</feature>
<feature type="region of interest" description="Disordered" evidence="8">
    <location>
        <begin position="106"/>
        <end position="459"/>
    </location>
</feature>
<evidence type="ECO:0000256" key="2">
    <source>
        <dbReference type="ARBA" id="ARBA00004613"/>
    </source>
</evidence>
<evidence type="ECO:0000313" key="11">
    <source>
        <dbReference type="Proteomes" id="UP000567570"/>
    </source>
</evidence>
<organism evidence="10 11">
    <name type="scientific">Aramus guarauna</name>
    <name type="common">Limpkin</name>
    <name type="synonym">Scolopax guarauna</name>
    <dbReference type="NCBI Taxonomy" id="54356"/>
    <lineage>
        <taxon>Eukaryota</taxon>
        <taxon>Metazoa</taxon>
        <taxon>Chordata</taxon>
        <taxon>Craniata</taxon>
        <taxon>Vertebrata</taxon>
        <taxon>Euteleostomi</taxon>
        <taxon>Archelosauria</taxon>
        <taxon>Archosauria</taxon>
        <taxon>Dinosauria</taxon>
        <taxon>Saurischia</taxon>
        <taxon>Theropoda</taxon>
        <taxon>Coelurosauria</taxon>
        <taxon>Aves</taxon>
        <taxon>Neognathae</taxon>
        <taxon>Neoaves</taxon>
        <taxon>Gruiformes</taxon>
        <taxon>Aramidae</taxon>
        <taxon>Aramus</taxon>
    </lineage>
</organism>
<dbReference type="Pfam" id="PF01271">
    <property type="entry name" value="Granin"/>
    <property type="match status" value="2"/>
</dbReference>
<comment type="subcellular location">
    <subcellularLocation>
        <location evidence="1">Cytoplasmic vesicle</location>
        <location evidence="1">Secretory vesicle</location>
    </subcellularLocation>
    <subcellularLocation>
        <location evidence="2">Secreted</location>
    </subcellularLocation>
</comment>
<dbReference type="GO" id="GO:0086030">
    <property type="term" value="P:adenylate cyclase-activating adrenergic receptor signaling pathway involved in cardiac muscle relaxation"/>
    <property type="evidence" value="ECO:0007669"/>
    <property type="project" value="TreeGrafter"/>
</dbReference>
<keyword evidence="11" id="KW-1185">Reference proteome</keyword>
<dbReference type="GO" id="GO:0042583">
    <property type="term" value="C:chromaffin granule"/>
    <property type="evidence" value="ECO:0007669"/>
    <property type="project" value="TreeGrafter"/>
</dbReference>
<feature type="signal peptide" evidence="9">
    <location>
        <begin position="1"/>
        <end position="19"/>
    </location>
</feature>
<dbReference type="GO" id="GO:0033604">
    <property type="term" value="P:negative regulation of catecholamine secretion"/>
    <property type="evidence" value="ECO:0007669"/>
    <property type="project" value="TreeGrafter"/>
</dbReference>
<dbReference type="AlphaFoldDB" id="A0A7L1TK03"/>
<feature type="compositionally biased region" description="Basic and acidic residues" evidence="8">
    <location>
        <begin position="126"/>
        <end position="136"/>
    </location>
</feature>
<feature type="chain" id="PRO_5029488432" description="Chromogranin-A" evidence="9">
    <location>
        <begin position="20"/>
        <end position="479"/>
    </location>
</feature>
<dbReference type="PROSITE" id="PS00422">
    <property type="entry name" value="GRANINS_1"/>
    <property type="match status" value="1"/>
</dbReference>
<dbReference type="GO" id="GO:0042742">
    <property type="term" value="P:defense response to bacterium"/>
    <property type="evidence" value="ECO:0007669"/>
    <property type="project" value="TreeGrafter"/>
</dbReference>
<dbReference type="InterPro" id="IPR018054">
    <property type="entry name" value="Chromogranin_CS"/>
</dbReference>
<keyword evidence="6" id="KW-0968">Cytoplasmic vesicle</keyword>
<evidence type="ECO:0000256" key="9">
    <source>
        <dbReference type="SAM" id="SignalP"/>
    </source>
</evidence>
<keyword evidence="9" id="KW-0732">Signal</keyword>
<feature type="non-terminal residue" evidence="10">
    <location>
        <position position="479"/>
    </location>
</feature>
<evidence type="ECO:0000256" key="5">
    <source>
        <dbReference type="ARBA" id="ARBA00023157"/>
    </source>
</evidence>
<name>A0A7L1TK03_ARAGA</name>
<dbReference type="PANTHER" id="PTHR10583:SF1">
    <property type="entry name" value="CHROMOGRANIN-A"/>
    <property type="match status" value="1"/>
</dbReference>
<dbReference type="PRINTS" id="PR00659">
    <property type="entry name" value="CHROMOGRANIN"/>
</dbReference>
<feature type="compositionally biased region" description="Basic and acidic residues" evidence="8">
    <location>
        <begin position="412"/>
        <end position="426"/>
    </location>
</feature>
<proteinExistence type="inferred from homology"/>
<evidence type="ECO:0000256" key="6">
    <source>
        <dbReference type="ARBA" id="ARBA00023329"/>
    </source>
</evidence>
<feature type="compositionally biased region" description="Basic and acidic residues" evidence="8">
    <location>
        <begin position="381"/>
        <end position="396"/>
    </location>
</feature>
<dbReference type="InterPro" id="IPR001819">
    <property type="entry name" value="Chromogranin_AB"/>
</dbReference>
<accession>A0A7L1TK03</accession>
<feature type="compositionally biased region" description="Basic and acidic residues" evidence="8">
    <location>
        <begin position="244"/>
        <end position="269"/>
    </location>
</feature>
<dbReference type="PROSITE" id="PS00423">
    <property type="entry name" value="GRANINS_2"/>
    <property type="match status" value="1"/>
</dbReference>
<feature type="compositionally biased region" description="Basic and acidic residues" evidence="8">
    <location>
        <begin position="437"/>
        <end position="453"/>
    </location>
</feature>
<keyword evidence="4" id="KW-0964">Secreted</keyword>
<dbReference type="GO" id="GO:0005615">
    <property type="term" value="C:extracellular space"/>
    <property type="evidence" value="ECO:0007669"/>
    <property type="project" value="TreeGrafter"/>
</dbReference>
<feature type="compositionally biased region" description="Basic and acidic residues" evidence="8">
    <location>
        <begin position="343"/>
        <end position="374"/>
    </location>
</feature>
<dbReference type="Proteomes" id="UP000567570">
    <property type="component" value="Unassembled WGS sequence"/>
</dbReference>
<gene>
    <name evidence="10" type="primary">Chga</name>
    <name evidence="10" type="ORF">ARAGUA_R05328</name>
</gene>
<comment type="caution">
    <text evidence="10">The sequence shown here is derived from an EMBL/GenBank/DDBJ whole genome shotgun (WGS) entry which is preliminary data.</text>
</comment>
<protein>
    <recommendedName>
        <fullName evidence="7">Chromogranin-A</fullName>
    </recommendedName>
</protein>
<feature type="compositionally biased region" description="Basic and acidic residues" evidence="8">
    <location>
        <begin position="156"/>
        <end position="189"/>
    </location>
</feature>
<dbReference type="InterPro" id="IPR001990">
    <property type="entry name" value="Granin"/>
</dbReference>
<reference evidence="10 11" key="1">
    <citation type="submission" date="2019-09" db="EMBL/GenBank/DDBJ databases">
        <title>Bird 10,000 Genomes (B10K) Project - Family phase.</title>
        <authorList>
            <person name="Zhang G."/>
        </authorList>
    </citation>
    <scope>NUCLEOTIDE SEQUENCE [LARGE SCALE GENOMIC DNA]</scope>
    <source>
        <strain evidence="10">B10K-DU-002-11</strain>
        <tissue evidence="10">Muscle</tissue>
    </source>
</reference>
<evidence type="ECO:0000256" key="1">
    <source>
        <dbReference type="ARBA" id="ARBA00004398"/>
    </source>
</evidence>
<dbReference type="PANTHER" id="PTHR10583">
    <property type="entry name" value="CHROMOGRANIN"/>
    <property type="match status" value="1"/>
</dbReference>
<feature type="non-terminal residue" evidence="10">
    <location>
        <position position="1"/>
    </location>
</feature>
<evidence type="ECO:0000256" key="4">
    <source>
        <dbReference type="ARBA" id="ARBA00022525"/>
    </source>
</evidence>
<keyword evidence="5" id="KW-1015">Disulfide bond</keyword>
<feature type="compositionally biased region" description="Basic and acidic residues" evidence="8">
    <location>
        <begin position="199"/>
        <end position="236"/>
    </location>
</feature>
<comment type="similarity">
    <text evidence="3">Belongs to the chromogranin/secretogranin protein family.</text>
</comment>
<evidence type="ECO:0000313" key="10">
    <source>
        <dbReference type="EMBL" id="NXO61039.1"/>
    </source>
</evidence>
<dbReference type="EMBL" id="VXBL01010535">
    <property type="protein sequence ID" value="NXO61039.1"/>
    <property type="molecule type" value="Genomic_DNA"/>
</dbReference>
<evidence type="ECO:0000256" key="3">
    <source>
        <dbReference type="ARBA" id="ARBA00005723"/>
    </source>
</evidence>
<dbReference type="GO" id="GO:0030133">
    <property type="term" value="C:transport vesicle"/>
    <property type="evidence" value="ECO:0007669"/>
    <property type="project" value="UniProtKB-SubCell"/>
</dbReference>
<dbReference type="GO" id="GO:0046676">
    <property type="term" value="P:negative regulation of insulin secretion"/>
    <property type="evidence" value="ECO:0007669"/>
    <property type="project" value="TreeGrafter"/>
</dbReference>